<comment type="similarity">
    <text evidence="6">Belongs to the ABC-2 integral membrane protein family.</text>
</comment>
<protein>
    <recommendedName>
        <fullName evidence="6">Transport permease protein</fullName>
    </recommendedName>
</protein>
<dbReference type="GO" id="GO:0140359">
    <property type="term" value="F:ABC-type transporter activity"/>
    <property type="evidence" value="ECO:0007669"/>
    <property type="project" value="InterPro"/>
</dbReference>
<evidence type="ECO:0000256" key="1">
    <source>
        <dbReference type="ARBA" id="ARBA00004141"/>
    </source>
</evidence>
<dbReference type="Pfam" id="PF12698">
    <property type="entry name" value="ABC2_membrane_3"/>
    <property type="match status" value="1"/>
</dbReference>
<feature type="transmembrane region" description="Helical" evidence="6">
    <location>
        <begin position="161"/>
        <end position="181"/>
    </location>
</feature>
<keyword evidence="2 6" id="KW-0812">Transmembrane</keyword>
<dbReference type="InterPro" id="IPR047817">
    <property type="entry name" value="ABC2_TM_bact-type"/>
</dbReference>
<dbReference type="KEGG" id="nav:JQS30_11540"/>
<keyword evidence="9" id="KW-1185">Reference proteome</keyword>
<reference evidence="8" key="1">
    <citation type="submission" date="2021-02" db="EMBL/GenBank/DDBJ databases">
        <title>Natronoglycomyces albus gen. nov., sp. nov, a haloalkaliphilic actinobacterium from a soda solonchak soil.</title>
        <authorList>
            <person name="Sorokin D.Y."/>
            <person name="Khijniak T.V."/>
            <person name="Zakharycheva A.P."/>
            <person name="Boueva O.V."/>
            <person name="Ariskina E.V."/>
            <person name="Hahnke R.L."/>
            <person name="Bunk B."/>
            <person name="Sproer C."/>
            <person name="Schumann P."/>
            <person name="Evtushenko L.I."/>
            <person name="Kublanov I.V."/>
        </authorList>
    </citation>
    <scope>NUCLEOTIDE SEQUENCE</scope>
    <source>
        <strain evidence="8">DSM 106290</strain>
    </source>
</reference>
<accession>A0A895XQ71</accession>
<sequence length="350" mass="37531">MSSYLSLCKAQLRGFTRDRSMLFFTILFPVMFMVIFNGFYGGQEESTPSVLAIGDVSVLDQADEDEFSISQVDSLDQARELLADGDAHAAVEQTGEDLTIYYSEANPIAAQAAIGSLEALVNASNIAQLSAAAPDIEMVSPQTIPVEDETLSPVQFLTPGLLAWAIAISGVFGAAGTIVDWKRTKLLRRLRLSPAPVTTVMGARISVSLMIGLLQLAIFLIMATVFYGLHLPTWWWVSIPLVVLANISFLAIGVVVGSIAETGPGAAGLSNLIVMPMAFASGAFFPLSLSPDWLATLSLLSPMRYLNEGLQKVMVQGESPLSLGPQVGMLLLFTVVITAIGVKLFKWEQV</sequence>
<dbReference type="PANTHER" id="PTHR43027">
    <property type="entry name" value="DOXORUBICIN RESISTANCE ABC TRANSPORTER PERMEASE PROTEIN DRRC-RELATED"/>
    <property type="match status" value="1"/>
</dbReference>
<feature type="transmembrane region" description="Helical" evidence="6">
    <location>
        <begin position="269"/>
        <end position="289"/>
    </location>
</feature>
<gene>
    <name evidence="8" type="ORF">JQS30_11540</name>
</gene>
<evidence type="ECO:0000256" key="6">
    <source>
        <dbReference type="RuleBase" id="RU361157"/>
    </source>
</evidence>
<dbReference type="RefSeq" id="WP_213170417.1">
    <property type="nucleotide sequence ID" value="NZ_CP070496.1"/>
</dbReference>
<dbReference type="InterPro" id="IPR013525">
    <property type="entry name" value="ABC2_TM"/>
</dbReference>
<feature type="transmembrane region" description="Helical" evidence="6">
    <location>
        <begin position="21"/>
        <end position="40"/>
    </location>
</feature>
<keyword evidence="6" id="KW-1003">Cell membrane</keyword>
<proteinExistence type="inferred from homology"/>
<dbReference type="PRINTS" id="PR00164">
    <property type="entry name" value="ABC2TRNSPORT"/>
</dbReference>
<dbReference type="EMBL" id="CP070496">
    <property type="protein sequence ID" value="QSB04420.1"/>
    <property type="molecule type" value="Genomic_DNA"/>
</dbReference>
<keyword evidence="6" id="KW-0813">Transport</keyword>
<name>A0A895XQ71_9ACTN</name>
<feature type="transmembrane region" description="Helical" evidence="6">
    <location>
        <begin position="234"/>
        <end position="257"/>
    </location>
</feature>
<feature type="domain" description="ABC transmembrane type-2" evidence="7">
    <location>
        <begin position="98"/>
        <end position="348"/>
    </location>
</feature>
<dbReference type="InterPro" id="IPR052902">
    <property type="entry name" value="ABC-2_transporter"/>
</dbReference>
<evidence type="ECO:0000313" key="9">
    <source>
        <dbReference type="Proteomes" id="UP000662939"/>
    </source>
</evidence>
<keyword evidence="5" id="KW-0046">Antibiotic resistance</keyword>
<keyword evidence="4 6" id="KW-0472">Membrane</keyword>
<feature type="transmembrane region" description="Helical" evidence="6">
    <location>
        <begin position="327"/>
        <end position="345"/>
    </location>
</feature>
<dbReference type="PANTHER" id="PTHR43027:SF2">
    <property type="entry name" value="TRANSPORT PERMEASE PROTEIN"/>
    <property type="match status" value="1"/>
</dbReference>
<dbReference type="InterPro" id="IPR000412">
    <property type="entry name" value="ABC_2_transport"/>
</dbReference>
<dbReference type="GO" id="GO:0046677">
    <property type="term" value="P:response to antibiotic"/>
    <property type="evidence" value="ECO:0007669"/>
    <property type="project" value="UniProtKB-KW"/>
</dbReference>
<keyword evidence="3 6" id="KW-1133">Transmembrane helix</keyword>
<feature type="transmembrane region" description="Helical" evidence="6">
    <location>
        <begin position="202"/>
        <end position="228"/>
    </location>
</feature>
<dbReference type="AlphaFoldDB" id="A0A895XQ71"/>
<dbReference type="GO" id="GO:0043190">
    <property type="term" value="C:ATP-binding cassette (ABC) transporter complex"/>
    <property type="evidence" value="ECO:0007669"/>
    <property type="project" value="InterPro"/>
</dbReference>
<evidence type="ECO:0000256" key="4">
    <source>
        <dbReference type="ARBA" id="ARBA00023136"/>
    </source>
</evidence>
<evidence type="ECO:0000256" key="5">
    <source>
        <dbReference type="ARBA" id="ARBA00023251"/>
    </source>
</evidence>
<evidence type="ECO:0000256" key="3">
    <source>
        <dbReference type="ARBA" id="ARBA00022989"/>
    </source>
</evidence>
<evidence type="ECO:0000313" key="8">
    <source>
        <dbReference type="EMBL" id="QSB04420.1"/>
    </source>
</evidence>
<dbReference type="PROSITE" id="PS51012">
    <property type="entry name" value="ABC_TM2"/>
    <property type="match status" value="1"/>
</dbReference>
<evidence type="ECO:0000259" key="7">
    <source>
        <dbReference type="PROSITE" id="PS51012"/>
    </source>
</evidence>
<evidence type="ECO:0000256" key="2">
    <source>
        <dbReference type="ARBA" id="ARBA00022692"/>
    </source>
</evidence>
<comment type="subcellular location">
    <subcellularLocation>
        <location evidence="6">Cell membrane</location>
        <topology evidence="6">Multi-pass membrane protein</topology>
    </subcellularLocation>
    <subcellularLocation>
        <location evidence="1">Membrane</location>
        <topology evidence="1">Multi-pass membrane protein</topology>
    </subcellularLocation>
</comment>
<organism evidence="8 9">
    <name type="scientific">Natronoglycomyces albus</name>
    <dbReference type="NCBI Taxonomy" id="2811108"/>
    <lineage>
        <taxon>Bacteria</taxon>
        <taxon>Bacillati</taxon>
        <taxon>Actinomycetota</taxon>
        <taxon>Actinomycetes</taxon>
        <taxon>Glycomycetales</taxon>
        <taxon>Glycomycetaceae</taxon>
        <taxon>Natronoglycomyces</taxon>
    </lineage>
</organism>
<dbReference type="Proteomes" id="UP000662939">
    <property type="component" value="Chromosome"/>
</dbReference>